<comment type="caution">
    <text evidence="1">The sequence shown here is derived from an EMBL/GenBank/DDBJ whole genome shotgun (WGS) entry which is preliminary data.</text>
</comment>
<protein>
    <submittedName>
        <fullName evidence="1">Uncharacterized protein</fullName>
    </submittedName>
</protein>
<dbReference type="EMBL" id="JYDH01000211">
    <property type="protein sequence ID" value="KRY28260.1"/>
    <property type="molecule type" value="Genomic_DNA"/>
</dbReference>
<sequence>MFSITYDFLENVSNHVMVSYAVHRHCSASAIHKDDFLTSAKKGKMDLLNDLKTLNEGIRQRSDI</sequence>
<evidence type="ECO:0000313" key="1">
    <source>
        <dbReference type="EMBL" id="KRY28260.1"/>
    </source>
</evidence>
<dbReference type="Proteomes" id="UP000054776">
    <property type="component" value="Unassembled WGS sequence"/>
</dbReference>
<organism evidence="1 2">
    <name type="scientific">Trichinella spiralis</name>
    <name type="common">Trichina worm</name>
    <dbReference type="NCBI Taxonomy" id="6334"/>
    <lineage>
        <taxon>Eukaryota</taxon>
        <taxon>Metazoa</taxon>
        <taxon>Ecdysozoa</taxon>
        <taxon>Nematoda</taxon>
        <taxon>Enoplea</taxon>
        <taxon>Dorylaimia</taxon>
        <taxon>Trichinellida</taxon>
        <taxon>Trichinellidae</taxon>
        <taxon>Trichinella</taxon>
    </lineage>
</organism>
<proteinExistence type="predicted"/>
<keyword evidence="2" id="KW-1185">Reference proteome</keyword>
<gene>
    <name evidence="1" type="ORF">T01_6032</name>
</gene>
<dbReference type="AlphaFoldDB" id="A0A0V1ATX4"/>
<dbReference type="InParanoid" id="A0A0V1ATX4"/>
<name>A0A0V1ATX4_TRISP</name>
<evidence type="ECO:0000313" key="2">
    <source>
        <dbReference type="Proteomes" id="UP000054776"/>
    </source>
</evidence>
<dbReference type="OrthoDB" id="10551825at2759"/>
<accession>A0A0V1ATX4</accession>
<reference evidence="1 2" key="1">
    <citation type="submission" date="2015-01" db="EMBL/GenBank/DDBJ databases">
        <title>Evolution of Trichinella species and genotypes.</title>
        <authorList>
            <person name="Korhonen P.K."/>
            <person name="Edoardo P."/>
            <person name="Giuseppe L.R."/>
            <person name="Gasser R.B."/>
        </authorList>
    </citation>
    <scope>NUCLEOTIDE SEQUENCE [LARGE SCALE GENOMIC DNA]</scope>
    <source>
        <strain evidence="1">ISS3</strain>
    </source>
</reference>